<dbReference type="InterPro" id="IPR018979">
    <property type="entry name" value="FERM_N"/>
</dbReference>
<dbReference type="Pfam" id="PF09379">
    <property type="entry name" value="FERM_N"/>
    <property type="match status" value="1"/>
</dbReference>
<dbReference type="InParanoid" id="A0A7M7IW97"/>
<feature type="region of interest" description="Disordered" evidence="5">
    <location>
        <begin position="347"/>
        <end position="391"/>
    </location>
</feature>
<feature type="compositionally biased region" description="Low complexity" evidence="5">
    <location>
        <begin position="702"/>
        <end position="715"/>
    </location>
</feature>
<organism evidence="7 8">
    <name type="scientific">Varroa destructor</name>
    <name type="common">Honeybee mite</name>
    <dbReference type="NCBI Taxonomy" id="109461"/>
    <lineage>
        <taxon>Eukaryota</taxon>
        <taxon>Metazoa</taxon>
        <taxon>Ecdysozoa</taxon>
        <taxon>Arthropoda</taxon>
        <taxon>Chelicerata</taxon>
        <taxon>Arachnida</taxon>
        <taxon>Acari</taxon>
        <taxon>Parasitiformes</taxon>
        <taxon>Mesostigmata</taxon>
        <taxon>Gamasina</taxon>
        <taxon>Dermanyssoidea</taxon>
        <taxon>Varroidae</taxon>
        <taxon>Varroa</taxon>
    </lineage>
</organism>
<reference evidence="7" key="1">
    <citation type="submission" date="2021-01" db="UniProtKB">
        <authorList>
            <consortium name="EnsemblMetazoa"/>
        </authorList>
    </citation>
    <scope>IDENTIFICATION</scope>
</reference>
<protein>
    <recommendedName>
        <fullName evidence="6">FERM domain-containing protein</fullName>
    </recommendedName>
</protein>
<dbReference type="Pfam" id="PF08736">
    <property type="entry name" value="FA"/>
    <property type="match status" value="1"/>
</dbReference>
<comment type="subcellular location">
    <subcellularLocation>
        <location evidence="1">Cell junction</location>
    </subcellularLocation>
    <subcellularLocation>
        <location evidence="2">Cytoplasm</location>
    </subcellularLocation>
</comment>
<evidence type="ECO:0000256" key="2">
    <source>
        <dbReference type="ARBA" id="ARBA00004496"/>
    </source>
</evidence>
<evidence type="ECO:0000313" key="7">
    <source>
        <dbReference type="EnsemblMetazoa" id="XP_022643372"/>
    </source>
</evidence>
<dbReference type="InterPro" id="IPR014847">
    <property type="entry name" value="FA"/>
</dbReference>
<evidence type="ECO:0000256" key="3">
    <source>
        <dbReference type="ARBA" id="ARBA00022490"/>
    </source>
</evidence>
<feature type="compositionally biased region" description="Polar residues" evidence="5">
    <location>
        <begin position="539"/>
        <end position="555"/>
    </location>
</feature>
<evidence type="ECO:0000259" key="6">
    <source>
        <dbReference type="PROSITE" id="PS50057"/>
    </source>
</evidence>
<dbReference type="Gene3D" id="2.30.29.30">
    <property type="entry name" value="Pleckstrin-homology domain (PH domain)/Phosphotyrosine-binding domain (PTB)"/>
    <property type="match status" value="1"/>
</dbReference>
<name>A0A7M7IW97_VARDE</name>
<dbReference type="InterPro" id="IPR019748">
    <property type="entry name" value="FERM_central"/>
</dbReference>
<evidence type="ECO:0000256" key="4">
    <source>
        <dbReference type="ARBA" id="ARBA00022949"/>
    </source>
</evidence>
<evidence type="ECO:0000313" key="8">
    <source>
        <dbReference type="Proteomes" id="UP000594260"/>
    </source>
</evidence>
<dbReference type="GeneID" id="111242813"/>
<dbReference type="KEGG" id="vde:111242813"/>
<feature type="region of interest" description="Disordered" evidence="5">
    <location>
        <begin position="701"/>
        <end position="763"/>
    </location>
</feature>
<evidence type="ECO:0000256" key="1">
    <source>
        <dbReference type="ARBA" id="ARBA00004282"/>
    </source>
</evidence>
<dbReference type="AlphaFoldDB" id="A0A7M7IW97"/>
<dbReference type="GO" id="GO:0005737">
    <property type="term" value="C:cytoplasm"/>
    <property type="evidence" value="ECO:0007669"/>
    <property type="project" value="UniProtKB-SubCell"/>
</dbReference>
<dbReference type="InterPro" id="IPR029071">
    <property type="entry name" value="Ubiquitin-like_domsf"/>
</dbReference>
<dbReference type="RefSeq" id="XP_022643372.1">
    <property type="nucleotide sequence ID" value="XM_022787637.1"/>
</dbReference>
<feature type="region of interest" description="Disordered" evidence="5">
    <location>
        <begin position="418"/>
        <end position="471"/>
    </location>
</feature>
<dbReference type="FunFam" id="2.30.29.30:FF:000002">
    <property type="entry name" value="Band 4.1-like protein 5 isoform 1"/>
    <property type="match status" value="1"/>
</dbReference>
<feature type="compositionally biased region" description="Low complexity" evidence="5">
    <location>
        <begin position="456"/>
        <end position="466"/>
    </location>
</feature>
<dbReference type="PRINTS" id="PR00935">
    <property type="entry name" value="BAND41"/>
</dbReference>
<feature type="domain" description="FERM" evidence="6">
    <location>
        <begin position="32"/>
        <end position="316"/>
    </location>
</feature>
<dbReference type="InterPro" id="IPR035963">
    <property type="entry name" value="FERM_2"/>
</dbReference>
<feature type="compositionally biased region" description="Polar residues" evidence="5">
    <location>
        <begin position="377"/>
        <end position="391"/>
    </location>
</feature>
<dbReference type="Proteomes" id="UP000594260">
    <property type="component" value="Unplaced"/>
</dbReference>
<dbReference type="GO" id="GO:0005886">
    <property type="term" value="C:plasma membrane"/>
    <property type="evidence" value="ECO:0007669"/>
    <property type="project" value="UniProtKB-ARBA"/>
</dbReference>
<dbReference type="Pfam" id="PF09380">
    <property type="entry name" value="FERM_C"/>
    <property type="match status" value="1"/>
</dbReference>
<dbReference type="CDD" id="cd17108">
    <property type="entry name" value="FERM_F1_EPB41L5_like"/>
    <property type="match status" value="1"/>
</dbReference>
<feature type="region of interest" description="Disordered" evidence="5">
    <location>
        <begin position="529"/>
        <end position="560"/>
    </location>
</feature>
<dbReference type="InterPro" id="IPR011993">
    <property type="entry name" value="PH-like_dom_sf"/>
</dbReference>
<dbReference type="GO" id="GO:0009887">
    <property type="term" value="P:animal organ morphogenesis"/>
    <property type="evidence" value="ECO:0007669"/>
    <property type="project" value="UniProtKB-ARBA"/>
</dbReference>
<keyword evidence="8" id="KW-1185">Reference proteome</keyword>
<dbReference type="InterPro" id="IPR019747">
    <property type="entry name" value="FERM_CS"/>
</dbReference>
<dbReference type="GO" id="GO:0005856">
    <property type="term" value="C:cytoskeleton"/>
    <property type="evidence" value="ECO:0007669"/>
    <property type="project" value="TreeGrafter"/>
</dbReference>
<dbReference type="CDD" id="cd14473">
    <property type="entry name" value="FERM_B-lobe"/>
    <property type="match status" value="1"/>
</dbReference>
<dbReference type="Pfam" id="PF00373">
    <property type="entry name" value="FERM_M"/>
    <property type="match status" value="1"/>
</dbReference>
<dbReference type="SUPFAM" id="SSF47031">
    <property type="entry name" value="Second domain of FERM"/>
    <property type="match status" value="1"/>
</dbReference>
<dbReference type="SMART" id="SM00295">
    <property type="entry name" value="B41"/>
    <property type="match status" value="1"/>
</dbReference>
<dbReference type="PROSITE" id="PS50057">
    <property type="entry name" value="FERM_3"/>
    <property type="match status" value="1"/>
</dbReference>
<dbReference type="InterPro" id="IPR014352">
    <property type="entry name" value="FERM/acyl-CoA-bd_prot_sf"/>
</dbReference>
<dbReference type="GO" id="GO:0070161">
    <property type="term" value="C:anchoring junction"/>
    <property type="evidence" value="ECO:0007669"/>
    <property type="project" value="UniProtKB-SubCell"/>
</dbReference>
<dbReference type="PANTHER" id="PTHR23280:SF25">
    <property type="entry name" value="MOESIN_EZRIN_RADIXIN HOMOLOG 1"/>
    <property type="match status" value="1"/>
</dbReference>
<dbReference type="SUPFAM" id="SSF50729">
    <property type="entry name" value="PH domain-like"/>
    <property type="match status" value="1"/>
</dbReference>
<dbReference type="Gene3D" id="3.10.20.90">
    <property type="entry name" value="Phosphatidylinositol 3-kinase Catalytic Subunit, Chain A, domain 1"/>
    <property type="match status" value="1"/>
</dbReference>
<dbReference type="InterPro" id="IPR000299">
    <property type="entry name" value="FERM_domain"/>
</dbReference>
<dbReference type="EnsemblMetazoa" id="XM_022787637">
    <property type="protein sequence ID" value="XP_022643372"/>
    <property type="gene ID" value="LOC111242813"/>
</dbReference>
<keyword evidence="4" id="KW-0965">Cell junction</keyword>
<dbReference type="SMART" id="SM01195">
    <property type="entry name" value="FA"/>
    <property type="match status" value="1"/>
</dbReference>
<dbReference type="InterPro" id="IPR019749">
    <property type="entry name" value="Band_41_domain"/>
</dbReference>
<dbReference type="FunFam" id="3.10.20.90:FF:000024">
    <property type="entry name" value="Erythrocyte membrane protein band 4.1-like 5"/>
    <property type="match status" value="1"/>
</dbReference>
<evidence type="ECO:0000256" key="5">
    <source>
        <dbReference type="SAM" id="MobiDB-lite"/>
    </source>
</evidence>
<dbReference type="SMART" id="SM01196">
    <property type="entry name" value="FERM_C"/>
    <property type="match status" value="1"/>
</dbReference>
<keyword evidence="3" id="KW-0963">Cytoplasm</keyword>
<dbReference type="FunFam" id="1.20.80.10:FF:000003">
    <property type="entry name" value="Tyrosine-protein phosphatase non-receptor type 4"/>
    <property type="match status" value="1"/>
</dbReference>
<dbReference type="GO" id="GO:0048731">
    <property type="term" value="P:system development"/>
    <property type="evidence" value="ECO:0007669"/>
    <property type="project" value="UniProtKB-ARBA"/>
</dbReference>
<feature type="compositionally biased region" description="Low complexity" evidence="5">
    <location>
        <begin position="729"/>
        <end position="746"/>
    </location>
</feature>
<sequence>MSRNMLRYISKRWSKAADTQSTTPQMDTGHYLLCKIILLDGTDLAIEIPKKALGETLLEQTFYNIDLVEKDYFGLQFIDAFSIQHWLDPTKGVRKQHTVGPPYTFHMRVKFYSPEPTLLREELTRYLFFLQLKQDVLHGRLPCPYDVMVELAGFALQSELGDYEVKTHTAEFISEFRFCPEQSEQMELDILAAFGRLRGQTPAQAELSYLSKAKWLELYGVDMHTVLGKDGYSYSLGLTPTGILVFEGKTKIGLFFWPKITRLEFKSKKLTLVVVEDDDDGHEQEHTFVFRLFNPKAAKHLWKCAIEHHTFFRLKAPPQQSALKQNLFRMGSRFRYSGKTEFQATARARPRRAVQFERRPSQRFSRRQSQRAAKDASTANTNDISKDSAQSCKKADIVNKSICGGSDDSLDMNHTVAELADPEDMDLASSDSSTYSEDDIADSSSLLISPTAAVDNNTPNTNSNTSQPDHKGMGNNGYISTPATPTPVPTAIRLQAPTIQHQKNKQGGRSSIINRNAIISPTAVANREVSGLQAPRLTPANNSRAPESRNNMQDADSQRPPLVKQIKNMIQVSSNERPTASLIPQTMQASLHQTTVTGDTKSDSRIDNTASSTCLSNIAGTTLPQFAPASTMPILVTPNTTGQNNATAAEALRQAAQLHKFDEVRTDIRVFCRTKELPSVTSEIQHRLVDATGRPRYELRSVSRTGSLGSDSSSGAQETSTCSSLDRISPYSPTTPLTPSPHSGHSALSRTASPLRHMISTEL</sequence>
<dbReference type="PANTHER" id="PTHR23280">
    <property type="entry name" value="4.1 G PROTEIN"/>
    <property type="match status" value="1"/>
</dbReference>
<dbReference type="OrthoDB" id="6235974at2759"/>
<proteinExistence type="predicted"/>
<feature type="compositionally biased region" description="Polar residues" evidence="5">
    <location>
        <begin position="716"/>
        <end position="726"/>
    </location>
</feature>
<dbReference type="PROSITE" id="PS00660">
    <property type="entry name" value="FERM_1"/>
    <property type="match status" value="1"/>
</dbReference>
<dbReference type="OMA" id="NTRFNGE"/>
<dbReference type="InterPro" id="IPR018980">
    <property type="entry name" value="FERM_PH-like_C"/>
</dbReference>
<dbReference type="SUPFAM" id="SSF54236">
    <property type="entry name" value="Ubiquitin-like"/>
    <property type="match status" value="1"/>
</dbReference>
<accession>A0A7M7IW97</accession>
<dbReference type="GO" id="GO:0031032">
    <property type="term" value="P:actomyosin structure organization"/>
    <property type="evidence" value="ECO:0007669"/>
    <property type="project" value="TreeGrafter"/>
</dbReference>
<dbReference type="Gene3D" id="1.20.80.10">
    <property type="match status" value="1"/>
</dbReference>
<dbReference type="CDD" id="cd13186">
    <property type="entry name" value="FERM_C_NBL4_NBL5"/>
    <property type="match status" value="1"/>
</dbReference>